<dbReference type="InterPro" id="IPR037682">
    <property type="entry name" value="TonB_C"/>
</dbReference>
<evidence type="ECO:0000259" key="11">
    <source>
        <dbReference type="PROSITE" id="PS52015"/>
    </source>
</evidence>
<keyword evidence="10" id="KW-0732">Signal</keyword>
<dbReference type="InterPro" id="IPR006260">
    <property type="entry name" value="TonB/TolA_C"/>
</dbReference>
<dbReference type="PANTHER" id="PTHR33446:SF2">
    <property type="entry name" value="PROTEIN TONB"/>
    <property type="match status" value="1"/>
</dbReference>
<comment type="subcellular location">
    <subcellularLocation>
        <location evidence="1">Cell inner membrane</location>
        <topology evidence="1">Single-pass membrane protein</topology>
        <orientation evidence="1">Periplasmic side</orientation>
    </subcellularLocation>
</comment>
<dbReference type="Gene3D" id="3.30.1150.10">
    <property type="match status" value="1"/>
</dbReference>
<evidence type="ECO:0000256" key="1">
    <source>
        <dbReference type="ARBA" id="ARBA00004383"/>
    </source>
</evidence>
<evidence type="ECO:0000256" key="10">
    <source>
        <dbReference type="SAM" id="SignalP"/>
    </source>
</evidence>
<evidence type="ECO:0000313" key="12">
    <source>
        <dbReference type="EMBL" id="OQP48476.1"/>
    </source>
</evidence>
<protein>
    <recommendedName>
        <fullName evidence="11">TonB C-terminal domain-containing protein</fullName>
    </recommendedName>
</protein>
<keyword evidence="4" id="KW-1003">Cell membrane</keyword>
<keyword evidence="6" id="KW-0812">Transmembrane</keyword>
<comment type="caution">
    <text evidence="12">The sequence shown here is derived from an EMBL/GenBank/DDBJ whole genome shotgun (WGS) entry which is preliminary data.</text>
</comment>
<dbReference type="InterPro" id="IPR051045">
    <property type="entry name" value="TonB-dependent_transducer"/>
</dbReference>
<feature type="domain" description="TonB C-terminal" evidence="11">
    <location>
        <begin position="161"/>
        <end position="253"/>
    </location>
</feature>
<evidence type="ECO:0000256" key="5">
    <source>
        <dbReference type="ARBA" id="ARBA00022519"/>
    </source>
</evidence>
<keyword evidence="3" id="KW-0813">Transport</keyword>
<accession>A0ABX3NW48</accession>
<evidence type="ECO:0000256" key="4">
    <source>
        <dbReference type="ARBA" id="ARBA00022475"/>
    </source>
</evidence>
<keyword evidence="5" id="KW-0997">Cell inner membrane</keyword>
<keyword evidence="7" id="KW-0653">Protein transport</keyword>
<proteinExistence type="inferred from homology"/>
<feature type="signal peptide" evidence="10">
    <location>
        <begin position="1"/>
        <end position="19"/>
    </location>
</feature>
<organism evidence="12 13">
    <name type="scientific">Niastella koreensis</name>
    <dbReference type="NCBI Taxonomy" id="354356"/>
    <lineage>
        <taxon>Bacteria</taxon>
        <taxon>Pseudomonadati</taxon>
        <taxon>Bacteroidota</taxon>
        <taxon>Chitinophagia</taxon>
        <taxon>Chitinophagales</taxon>
        <taxon>Chitinophagaceae</taxon>
        <taxon>Niastella</taxon>
    </lineage>
</organism>
<comment type="similarity">
    <text evidence="2">Belongs to the TonB family.</text>
</comment>
<name>A0ABX3NW48_9BACT</name>
<reference evidence="12 13" key="1">
    <citation type="submission" date="2016-04" db="EMBL/GenBank/DDBJ databases">
        <authorList>
            <person name="Chen L."/>
            <person name="Zhuang W."/>
            <person name="Wang G."/>
        </authorList>
    </citation>
    <scope>NUCLEOTIDE SEQUENCE [LARGE SCALE GENOMIC DNA]</scope>
    <source>
        <strain evidence="13">GR20</strain>
    </source>
</reference>
<evidence type="ECO:0000256" key="3">
    <source>
        <dbReference type="ARBA" id="ARBA00022448"/>
    </source>
</evidence>
<keyword evidence="8" id="KW-1133">Transmembrane helix</keyword>
<evidence type="ECO:0000256" key="6">
    <source>
        <dbReference type="ARBA" id="ARBA00022692"/>
    </source>
</evidence>
<sequence length="253" mass="29071">MKPLQLVLTALLLTGTALSYGQRNKKAAEAFFSFDENWKDAGIDKATYFIRRTKVSDTCWQFDTYNMYGPMIRSEQCSDEKGTIAHGRFTIFNAKGKTDSICNYSKGLPHGDWYIYNDPFYDIKLTYEMGVLVDTKKAVKVKGTKPKDSLAKGEKESEFKGGLTAWQRYLTRNLEYPQRALKANIQGEVTVAFEIDTTGNIPNSYIWRSVEFSLDEEALRIIRKSPRWEPAVQDGQLKKSYKHQPMIFRLPAR</sequence>
<dbReference type="SUPFAM" id="SSF74653">
    <property type="entry name" value="TolA/TonB C-terminal domain"/>
    <property type="match status" value="1"/>
</dbReference>
<dbReference type="PROSITE" id="PS52015">
    <property type="entry name" value="TONB_CTD"/>
    <property type="match status" value="1"/>
</dbReference>
<feature type="chain" id="PRO_5046325954" description="TonB C-terminal domain-containing protein" evidence="10">
    <location>
        <begin position="20"/>
        <end position="253"/>
    </location>
</feature>
<evidence type="ECO:0000256" key="8">
    <source>
        <dbReference type="ARBA" id="ARBA00022989"/>
    </source>
</evidence>
<dbReference type="EMBL" id="LWBO01000012">
    <property type="protein sequence ID" value="OQP48476.1"/>
    <property type="molecule type" value="Genomic_DNA"/>
</dbReference>
<keyword evidence="9" id="KW-0472">Membrane</keyword>
<dbReference type="Proteomes" id="UP000192277">
    <property type="component" value="Unassembled WGS sequence"/>
</dbReference>
<evidence type="ECO:0000256" key="7">
    <source>
        <dbReference type="ARBA" id="ARBA00022927"/>
    </source>
</evidence>
<dbReference type="RefSeq" id="WP_014221678.1">
    <property type="nucleotide sequence ID" value="NZ_LWBO01000012.1"/>
</dbReference>
<dbReference type="PANTHER" id="PTHR33446">
    <property type="entry name" value="PROTEIN TONB-RELATED"/>
    <property type="match status" value="1"/>
</dbReference>
<evidence type="ECO:0000256" key="9">
    <source>
        <dbReference type="ARBA" id="ARBA00023136"/>
    </source>
</evidence>
<evidence type="ECO:0000313" key="13">
    <source>
        <dbReference type="Proteomes" id="UP000192277"/>
    </source>
</evidence>
<dbReference type="Pfam" id="PF03544">
    <property type="entry name" value="TonB_C"/>
    <property type="match status" value="1"/>
</dbReference>
<gene>
    <name evidence="12" type="ORF">A4D02_07120</name>
</gene>
<dbReference type="NCBIfam" id="TIGR01352">
    <property type="entry name" value="tonB_Cterm"/>
    <property type="match status" value="1"/>
</dbReference>
<keyword evidence="13" id="KW-1185">Reference proteome</keyword>
<evidence type="ECO:0000256" key="2">
    <source>
        <dbReference type="ARBA" id="ARBA00006555"/>
    </source>
</evidence>